<protein>
    <submittedName>
        <fullName evidence="2">Uncharacterized protein</fullName>
    </submittedName>
</protein>
<dbReference type="EMBL" id="JAKOGI010000950">
    <property type="protein sequence ID" value="KAJ8428996.1"/>
    <property type="molecule type" value="Genomic_DNA"/>
</dbReference>
<name>A0A9Q1JQ48_9CARY</name>
<feature type="region of interest" description="Disordered" evidence="1">
    <location>
        <begin position="156"/>
        <end position="216"/>
    </location>
</feature>
<accession>A0A9Q1JQ48</accession>
<evidence type="ECO:0000313" key="3">
    <source>
        <dbReference type="Proteomes" id="UP001153076"/>
    </source>
</evidence>
<dbReference type="AlphaFoldDB" id="A0A9Q1JQ48"/>
<dbReference type="OrthoDB" id="1683089at2759"/>
<evidence type="ECO:0000313" key="2">
    <source>
        <dbReference type="EMBL" id="KAJ8428996.1"/>
    </source>
</evidence>
<dbReference type="Proteomes" id="UP001153076">
    <property type="component" value="Unassembled WGS sequence"/>
</dbReference>
<organism evidence="2 3">
    <name type="scientific">Carnegiea gigantea</name>
    <dbReference type="NCBI Taxonomy" id="171969"/>
    <lineage>
        <taxon>Eukaryota</taxon>
        <taxon>Viridiplantae</taxon>
        <taxon>Streptophyta</taxon>
        <taxon>Embryophyta</taxon>
        <taxon>Tracheophyta</taxon>
        <taxon>Spermatophyta</taxon>
        <taxon>Magnoliopsida</taxon>
        <taxon>eudicotyledons</taxon>
        <taxon>Gunneridae</taxon>
        <taxon>Pentapetalae</taxon>
        <taxon>Caryophyllales</taxon>
        <taxon>Cactineae</taxon>
        <taxon>Cactaceae</taxon>
        <taxon>Cactoideae</taxon>
        <taxon>Echinocereeae</taxon>
        <taxon>Carnegiea</taxon>
    </lineage>
</organism>
<keyword evidence="3" id="KW-1185">Reference proteome</keyword>
<proteinExistence type="predicted"/>
<sequence>MLVAQCGRQKVMEKWFSNKGTYLKMKNAAWVAKKLHDDVRAYPSILVKSITKLLMMTRICVVHYQRNFMKAFQGPNLKALMMRAINTYNTWAHRKAMEALHKLSPIAHNWLLHEPKEHWCGHLFPTFTKFNDSTTNFVETLNNVLNIARVSYPWSREKPRMRKPIPKSNDKRGRPRKQVVIYEAGPLRSQSKESTDLGARPYNSQPTIATTTSPRRFTEQMLLQAQKSKTKKQTS</sequence>
<evidence type="ECO:0000256" key="1">
    <source>
        <dbReference type="SAM" id="MobiDB-lite"/>
    </source>
</evidence>
<reference evidence="2" key="1">
    <citation type="submission" date="2022-04" db="EMBL/GenBank/DDBJ databases">
        <title>Carnegiea gigantea Genome sequencing and assembly v2.</title>
        <authorList>
            <person name="Copetti D."/>
            <person name="Sanderson M.J."/>
            <person name="Burquez A."/>
            <person name="Wojciechowski M.F."/>
        </authorList>
    </citation>
    <scope>NUCLEOTIDE SEQUENCE</scope>
    <source>
        <strain evidence="2">SGP5-SGP5p</strain>
        <tissue evidence="2">Aerial part</tissue>
    </source>
</reference>
<comment type="caution">
    <text evidence="2">The sequence shown here is derived from an EMBL/GenBank/DDBJ whole genome shotgun (WGS) entry which is preliminary data.</text>
</comment>
<gene>
    <name evidence="2" type="ORF">Cgig2_018364</name>
</gene>
<feature type="compositionally biased region" description="Polar residues" evidence="1">
    <location>
        <begin position="202"/>
        <end position="216"/>
    </location>
</feature>